<dbReference type="RefSeq" id="WP_187468029.1">
    <property type="nucleotide sequence ID" value="NZ_JACSIT010000143.1"/>
</dbReference>
<keyword evidence="1" id="KW-0732">Signal</keyword>
<feature type="domain" description="ASPIC/UnbV" evidence="3">
    <location>
        <begin position="549"/>
        <end position="609"/>
    </location>
</feature>
<dbReference type="Pfam" id="PF13517">
    <property type="entry name" value="FG-GAP_3"/>
    <property type="match status" value="5"/>
</dbReference>
<evidence type="ECO:0000259" key="3">
    <source>
        <dbReference type="Pfam" id="PF07593"/>
    </source>
</evidence>
<dbReference type="PANTHER" id="PTHR16026">
    <property type="entry name" value="CARTILAGE ACIDIC PROTEIN 1"/>
    <property type="match status" value="1"/>
</dbReference>
<dbReference type="Pfam" id="PF07593">
    <property type="entry name" value="UnbV_ASPIC"/>
    <property type="match status" value="1"/>
</dbReference>
<dbReference type="SUPFAM" id="SSF69318">
    <property type="entry name" value="Integrin alpha N-terminal domain"/>
    <property type="match status" value="3"/>
</dbReference>
<protein>
    <submittedName>
        <fullName evidence="4">VCBS repeat-containing protein</fullName>
    </submittedName>
</protein>
<dbReference type="Gene3D" id="2.130.10.130">
    <property type="entry name" value="Integrin alpha, N-terminal"/>
    <property type="match status" value="5"/>
</dbReference>
<reference evidence="4" key="1">
    <citation type="submission" date="2020-08" db="EMBL/GenBank/DDBJ databases">
        <title>Lewinella bacteria from marine environments.</title>
        <authorList>
            <person name="Zhong Y."/>
        </authorList>
    </citation>
    <scope>NUCLEOTIDE SEQUENCE</scope>
    <source>
        <strain evidence="4">KCTC 42187</strain>
    </source>
</reference>
<dbReference type="InterPro" id="IPR013517">
    <property type="entry name" value="FG-GAP"/>
</dbReference>
<dbReference type="InterPro" id="IPR028994">
    <property type="entry name" value="Integrin_alpha_N"/>
</dbReference>
<evidence type="ECO:0000256" key="2">
    <source>
        <dbReference type="SAM" id="MobiDB-lite"/>
    </source>
</evidence>
<dbReference type="Proteomes" id="UP000650081">
    <property type="component" value="Unassembled WGS sequence"/>
</dbReference>
<feature type="compositionally biased region" description="Polar residues" evidence="2">
    <location>
        <begin position="34"/>
        <end position="44"/>
    </location>
</feature>
<dbReference type="InterPro" id="IPR011519">
    <property type="entry name" value="UnbV_ASPIC"/>
</dbReference>
<proteinExistence type="predicted"/>
<dbReference type="PANTHER" id="PTHR16026:SF0">
    <property type="entry name" value="CARTILAGE ACIDIC PROTEIN 1"/>
    <property type="match status" value="1"/>
</dbReference>
<name>A0A923PR92_9BACT</name>
<dbReference type="InterPro" id="IPR027039">
    <property type="entry name" value="Crtac1"/>
</dbReference>
<sequence>MQYRVFFLLPFLWFWACNGSEQASDANDAPSAGNGPTFTLQPPSTTGLDVMNSVDLDFEFNYDSFAYLLNGAGIGVLDYDLDGLQDLFFVSNQHAHRLFHNEGDWKFTDVSTAAGIGATGGFCTGVSVADVNADGYPDLYISRTGTDAKAADGSRRNLLFLNQKDGTFIEAARQFGLDSDHPSTQATFFDYDGDGDLDCYLLNTPTDFKLVNRVRVSQAANGAISRVLGPIKPYESDQLFRNDGGKFTDVSAAAGIVNRGFGLSVAIYDFNDDQLPDIYVANDYVDPDHLFINQGNGTFVDENFRYFRHTTLSSMGSDIADLNNDGLADLVTLDMLAEDLVRQKRLENGMRPDRYNSLVRFGYGHQFMRNQMQINTGTGFVDYAELAGIAATDWSWAPLLADFDNDRHVDLFVSNGYHYDVGDLDFIEFTSDSIRAKGGATRQQFSTYADYLKLIPSNKVSNYLYRNNGDLRFTNVTAASNLAQPSFSTSSVYADLDNDGDLDLIVGNHGEPPFVYRNETVESGQSGSWLQVTAAGGQANPLGYGLAVSAFVGEEEIFRQLYPVRGFLGTTQGPLHFGLGNAKRIDRLEVRWPDGKTQVLENVAVNQILRLSHQEASRKSIPSAPAPAPLFTYPADQRGLNFVHVENPFDDFDRQSLQPRMLSREGPALAVGDANGDGLQDVLIGGASGQSASLYLQTSAGAFSAATYPFPPDHQRFEDVAALFFDADGDGDQDLYVASGGNEAAPDDPVYQDRFYRNEGGKFAYAPAALPTLRSSTAQVVPIDFDQDGDLDLLVGGRTLPGNYPLAPRSYLLRNDGGSFTDQTQAIFPALESIGMVTAIAQGQILGDEQAEVVIAGEWMPIQVFSFRDGVFTLSSSIPNSTGFWHALLLADLNGDGSNEIVAGNEGLNTRFKPSPTRPVMLYAADFDGNGTIDPILTVPGPAGNQLPVTTKAQMLKQMPGLKKRFLRTSTYASADINDLFGAEEIAQAKQLSVDHLSSTIYKFADGQWQATPLPNSAQTSPVRAIRQGDFNQDGLPDLLMVGNDYGVHVETGRADAGNGVLLLNAGDGKWTTLPNREHGFWASLDARNLQSIPLSDGRTGWVVVNNAGPAALFLWSPPN</sequence>
<organism evidence="4 5">
    <name type="scientific">Neolewinella lacunae</name>
    <dbReference type="NCBI Taxonomy" id="1517758"/>
    <lineage>
        <taxon>Bacteria</taxon>
        <taxon>Pseudomonadati</taxon>
        <taxon>Bacteroidota</taxon>
        <taxon>Saprospiria</taxon>
        <taxon>Saprospirales</taxon>
        <taxon>Lewinellaceae</taxon>
        <taxon>Neolewinella</taxon>
    </lineage>
</organism>
<dbReference type="AlphaFoldDB" id="A0A923PR92"/>
<gene>
    <name evidence="4" type="ORF">H9S92_17675</name>
</gene>
<feature type="region of interest" description="Disordered" evidence="2">
    <location>
        <begin position="25"/>
        <end position="44"/>
    </location>
</feature>
<evidence type="ECO:0000313" key="4">
    <source>
        <dbReference type="EMBL" id="MBC6996003.1"/>
    </source>
</evidence>
<evidence type="ECO:0000313" key="5">
    <source>
        <dbReference type="Proteomes" id="UP000650081"/>
    </source>
</evidence>
<dbReference type="EMBL" id="JACSIT010000143">
    <property type="protein sequence ID" value="MBC6996003.1"/>
    <property type="molecule type" value="Genomic_DNA"/>
</dbReference>
<evidence type="ECO:0000256" key="1">
    <source>
        <dbReference type="ARBA" id="ARBA00022729"/>
    </source>
</evidence>
<keyword evidence="5" id="KW-1185">Reference proteome</keyword>
<comment type="caution">
    <text evidence="4">The sequence shown here is derived from an EMBL/GenBank/DDBJ whole genome shotgun (WGS) entry which is preliminary data.</text>
</comment>
<accession>A0A923PR92</accession>